<keyword evidence="1" id="KW-0472">Membrane</keyword>
<sequence>MTWRDSLPSIDLRDRLRSGGRLSAQLASIATFIVLLGVTVFAAFTAGSVVVAAIATFVLFFMLRAALPADRIDQFVSDLLTGEAGVRLYEWLRNRWAALRRWVSR</sequence>
<name>M0DVB7_9EURY</name>
<dbReference type="STRING" id="1227484.C471_09390"/>
<keyword evidence="3" id="KW-1185">Reference proteome</keyword>
<dbReference type="RefSeq" id="WP_004048510.1">
    <property type="nucleotide sequence ID" value="NZ_AOJE01000051.1"/>
</dbReference>
<evidence type="ECO:0000256" key="1">
    <source>
        <dbReference type="SAM" id="Phobius"/>
    </source>
</evidence>
<protein>
    <submittedName>
        <fullName evidence="2">Uncharacterized protein</fullName>
    </submittedName>
</protein>
<dbReference type="OrthoDB" id="328010at2157"/>
<reference evidence="2 3" key="1">
    <citation type="journal article" date="2014" name="PLoS Genet.">
        <title>Phylogenetically driven sequencing of extremely halophilic archaea reveals strategies for static and dynamic osmo-response.</title>
        <authorList>
            <person name="Becker E.A."/>
            <person name="Seitzer P.M."/>
            <person name="Tritt A."/>
            <person name="Larsen D."/>
            <person name="Krusor M."/>
            <person name="Yao A.I."/>
            <person name="Wu D."/>
            <person name="Madern D."/>
            <person name="Eisen J.A."/>
            <person name="Darling A.E."/>
            <person name="Facciotti M.T."/>
        </authorList>
    </citation>
    <scope>NUCLEOTIDE SEQUENCE [LARGE SCALE GENOMIC DNA]</scope>
    <source>
        <strain evidence="2 3">DSM 1137</strain>
    </source>
</reference>
<organism evidence="2 3">
    <name type="scientific">Halorubrum saccharovorum DSM 1137</name>
    <dbReference type="NCBI Taxonomy" id="1227484"/>
    <lineage>
        <taxon>Archaea</taxon>
        <taxon>Methanobacteriati</taxon>
        <taxon>Methanobacteriota</taxon>
        <taxon>Stenosarchaea group</taxon>
        <taxon>Halobacteria</taxon>
        <taxon>Halobacteriales</taxon>
        <taxon>Haloferacaceae</taxon>
        <taxon>Halorubrum</taxon>
    </lineage>
</organism>
<dbReference type="EMBL" id="AOJE01000051">
    <property type="protein sequence ID" value="ELZ38773.1"/>
    <property type="molecule type" value="Genomic_DNA"/>
</dbReference>
<dbReference type="PATRIC" id="fig|1227484.4.peg.1872"/>
<evidence type="ECO:0000313" key="2">
    <source>
        <dbReference type="EMBL" id="ELZ38773.1"/>
    </source>
</evidence>
<feature type="transmembrane region" description="Helical" evidence="1">
    <location>
        <begin position="22"/>
        <end position="43"/>
    </location>
</feature>
<keyword evidence="1" id="KW-0812">Transmembrane</keyword>
<feature type="transmembrane region" description="Helical" evidence="1">
    <location>
        <begin position="49"/>
        <end position="67"/>
    </location>
</feature>
<keyword evidence="1" id="KW-1133">Transmembrane helix</keyword>
<accession>M0DVB7</accession>
<dbReference type="Proteomes" id="UP000011514">
    <property type="component" value="Unassembled WGS sequence"/>
</dbReference>
<evidence type="ECO:0000313" key="3">
    <source>
        <dbReference type="Proteomes" id="UP000011514"/>
    </source>
</evidence>
<gene>
    <name evidence="2" type="ORF">C471_09390</name>
</gene>
<dbReference type="AlphaFoldDB" id="M0DVB7"/>
<comment type="caution">
    <text evidence="2">The sequence shown here is derived from an EMBL/GenBank/DDBJ whole genome shotgun (WGS) entry which is preliminary data.</text>
</comment>
<proteinExistence type="predicted"/>